<proteinExistence type="predicted"/>
<dbReference type="SUPFAM" id="SSF49313">
    <property type="entry name" value="Cadherin-like"/>
    <property type="match status" value="1"/>
</dbReference>
<keyword evidence="2" id="KW-1133">Transmembrane helix</keyword>
<dbReference type="STRING" id="530564.Psta_3665"/>
<dbReference type="CDD" id="cd11304">
    <property type="entry name" value="Cadherin_repeat"/>
    <property type="match status" value="1"/>
</dbReference>
<dbReference type="Gene3D" id="2.60.40.10">
    <property type="entry name" value="Immunoglobulins"/>
    <property type="match status" value="1"/>
</dbReference>
<evidence type="ECO:0008006" key="5">
    <source>
        <dbReference type="Google" id="ProtNLM"/>
    </source>
</evidence>
<dbReference type="EMBL" id="CP001848">
    <property type="protein sequence ID" value="ADB18324.1"/>
    <property type="molecule type" value="Genomic_DNA"/>
</dbReference>
<protein>
    <recommendedName>
        <fullName evidence="5">Cadherin domain-containing protein</fullName>
    </recommendedName>
</protein>
<feature type="coiled-coil region" evidence="1">
    <location>
        <begin position="32"/>
        <end position="59"/>
    </location>
</feature>
<dbReference type="GO" id="GO:0005509">
    <property type="term" value="F:calcium ion binding"/>
    <property type="evidence" value="ECO:0007669"/>
    <property type="project" value="InterPro"/>
</dbReference>
<keyword evidence="2" id="KW-0472">Membrane</keyword>
<dbReference type="KEGG" id="psl:Psta_3665"/>
<feature type="transmembrane region" description="Helical" evidence="2">
    <location>
        <begin position="7"/>
        <end position="25"/>
    </location>
</feature>
<sequence>MKQNERLLAIGVGSMLVLIVGYYFYTSIDASFASKRKRIDELESQISAQKREVLQGRQAELRLEELAARSLPRNSSEAEVGYKNWLFQLVQKAKLTDQDVAFVTRRPLDDIGELHTFTIAGKGSIDQLVQLLYSIYEVDLLHRVSKLTIRPVKDSKNLSIQMTVEAISLVGGPDSSSISTNPGDRMMLSSLDEYRSSIVGRNLFGPANNPPKLSGVSDQRVAIGRSVEVTAKAADPDPLDKVSYALASASVEGAKIDPATGKFTFRPAKVGTYEFEIAASDDGAPVATVKSKMKVTVTDPPPPPPYVPPTPPPTARLAFDHAKFTVLTAVLSISGQGEVWLHVRPTNQTLRLTEGQTFQVGSVKGVVESIGESDFVFVSEGKPHRLGKGDVLEQAQLLP</sequence>
<gene>
    <name evidence="3" type="ordered locus">Psta_3665</name>
</gene>
<keyword evidence="4" id="KW-1185">Reference proteome</keyword>
<dbReference type="InterPro" id="IPR015919">
    <property type="entry name" value="Cadherin-like_sf"/>
</dbReference>
<name>D2QZD2_PIRSD</name>
<dbReference type="HOGENOM" id="CLU_589080_0_0_0"/>
<evidence type="ECO:0000256" key="2">
    <source>
        <dbReference type="SAM" id="Phobius"/>
    </source>
</evidence>
<keyword evidence="2" id="KW-0812">Transmembrane</keyword>
<dbReference type="AlphaFoldDB" id="D2QZD2"/>
<dbReference type="GO" id="GO:0016020">
    <property type="term" value="C:membrane"/>
    <property type="evidence" value="ECO:0007669"/>
    <property type="project" value="InterPro"/>
</dbReference>
<keyword evidence="1" id="KW-0175">Coiled coil</keyword>
<dbReference type="eggNOG" id="ENOG50324SV">
    <property type="taxonomic scope" value="Bacteria"/>
</dbReference>
<organism evidence="3 4">
    <name type="scientific">Pirellula staleyi (strain ATCC 27377 / DSM 6068 / ICPB 4128)</name>
    <name type="common">Pirella staleyi</name>
    <dbReference type="NCBI Taxonomy" id="530564"/>
    <lineage>
        <taxon>Bacteria</taxon>
        <taxon>Pseudomonadati</taxon>
        <taxon>Planctomycetota</taxon>
        <taxon>Planctomycetia</taxon>
        <taxon>Pirellulales</taxon>
        <taxon>Pirellulaceae</taxon>
        <taxon>Pirellula</taxon>
    </lineage>
</organism>
<dbReference type="OrthoDB" id="278280at2"/>
<evidence type="ECO:0000313" key="3">
    <source>
        <dbReference type="EMBL" id="ADB18324.1"/>
    </source>
</evidence>
<reference evidence="3 4" key="1">
    <citation type="journal article" date="2009" name="Stand. Genomic Sci.">
        <title>Complete genome sequence of Pirellula staleyi type strain (ATCC 27377).</title>
        <authorList>
            <person name="Clum A."/>
            <person name="Tindall B.J."/>
            <person name="Sikorski J."/>
            <person name="Ivanova N."/>
            <person name="Mavrommatis K."/>
            <person name="Lucas S."/>
            <person name="Glavina del Rio T."/>
            <person name="Nolan M."/>
            <person name="Chen F."/>
            <person name="Tice H."/>
            <person name="Pitluck S."/>
            <person name="Cheng J.F."/>
            <person name="Chertkov O."/>
            <person name="Brettin T."/>
            <person name="Han C."/>
            <person name="Detter J.C."/>
            <person name="Kuske C."/>
            <person name="Bruce D."/>
            <person name="Goodwin L."/>
            <person name="Ovchinikova G."/>
            <person name="Pati A."/>
            <person name="Mikhailova N."/>
            <person name="Chen A."/>
            <person name="Palaniappan K."/>
            <person name="Land M."/>
            <person name="Hauser L."/>
            <person name="Chang Y.J."/>
            <person name="Jeffries C.D."/>
            <person name="Chain P."/>
            <person name="Rohde M."/>
            <person name="Goker M."/>
            <person name="Bristow J."/>
            <person name="Eisen J.A."/>
            <person name="Markowitz V."/>
            <person name="Hugenholtz P."/>
            <person name="Kyrpides N.C."/>
            <person name="Klenk H.P."/>
            <person name="Lapidus A."/>
        </authorList>
    </citation>
    <scope>NUCLEOTIDE SEQUENCE [LARGE SCALE GENOMIC DNA]</scope>
    <source>
        <strain evidence="4">ATCC 27377 / DSM 6068 / ICPB 4128</strain>
    </source>
</reference>
<evidence type="ECO:0000313" key="4">
    <source>
        <dbReference type="Proteomes" id="UP000001887"/>
    </source>
</evidence>
<dbReference type="Proteomes" id="UP000001887">
    <property type="component" value="Chromosome"/>
</dbReference>
<dbReference type="InterPro" id="IPR013783">
    <property type="entry name" value="Ig-like_fold"/>
</dbReference>
<accession>D2QZD2</accession>
<evidence type="ECO:0000256" key="1">
    <source>
        <dbReference type="SAM" id="Coils"/>
    </source>
</evidence>